<protein>
    <submittedName>
        <fullName evidence="2">Uncharacterized protein</fullName>
    </submittedName>
</protein>
<dbReference type="GeneID" id="14885341"/>
<proteinExistence type="predicted"/>
<organism evidence="2 3">
    <name type="scientific">Entamoeba invadens IP1</name>
    <dbReference type="NCBI Taxonomy" id="370355"/>
    <lineage>
        <taxon>Eukaryota</taxon>
        <taxon>Amoebozoa</taxon>
        <taxon>Evosea</taxon>
        <taxon>Archamoebae</taxon>
        <taxon>Mastigamoebida</taxon>
        <taxon>Entamoebidae</taxon>
        <taxon>Entamoeba</taxon>
    </lineage>
</organism>
<sequence>MMRNLIILCFLFVLVCSQNTNTEQEPEQKGRTLCFTEFIAVNMDAENVKQNNVFNCYDRIDKYQYDIKGFNIQSVCYISTKNSIVNKTSNRLGRCGEWLELVGPSEQKVDCMVAGSIDFELPDTPDMADRIVGLSYSLFKRLTTYSDETQNSVQVTLSEVAFDIGIPPTLYVISRTETEAVIQFTDSNKLGERVGIEKNGNVLVYYKQDDDTYTVPLFKEALNIQLIAYDDEKIRFLSVNLNTINKTTATIRFNADKSEPCTFTAETQIVGNDLGDVRFKKWSVWQINPDYSWKLFPPGAASVEMNMYGLSLIGVEYPAPMRVQKHFLELKMVLDVEDADQIHATQTLLLLDTKLAVFDIKSIKLIKDNLVYKKTKKSNTEIEIGVSLASTSLEFTNVIGVVLNFSNPQKVVLKKAYLKRITSLKNGEDCDLRTFDCLNTECSITNTSIDEGAIPFKTGCIPYCGSCRDGNVCTTKGKCIKEKNNNLRSSSQHNFLLLVFVLLWALI</sequence>
<evidence type="ECO:0000313" key="3">
    <source>
        <dbReference type="Proteomes" id="UP000014680"/>
    </source>
</evidence>
<accession>L7FMI8</accession>
<evidence type="ECO:0000313" key="2">
    <source>
        <dbReference type="EMBL" id="ELP86366.1"/>
    </source>
</evidence>
<dbReference type="EMBL" id="KB206986">
    <property type="protein sequence ID" value="ELP86366.1"/>
    <property type="molecule type" value="Genomic_DNA"/>
</dbReference>
<dbReference type="RefSeq" id="XP_004185712.1">
    <property type="nucleotide sequence ID" value="XM_004185664.1"/>
</dbReference>
<dbReference type="KEGG" id="eiv:EIN_296860"/>
<evidence type="ECO:0000256" key="1">
    <source>
        <dbReference type="SAM" id="SignalP"/>
    </source>
</evidence>
<reference evidence="2 3" key="1">
    <citation type="submission" date="2012-10" db="EMBL/GenBank/DDBJ databases">
        <authorList>
            <person name="Zafar N."/>
            <person name="Inman J."/>
            <person name="Hall N."/>
            <person name="Lorenzi H."/>
            <person name="Caler E."/>
        </authorList>
    </citation>
    <scope>NUCLEOTIDE SEQUENCE [LARGE SCALE GENOMIC DNA]</scope>
    <source>
        <strain evidence="2 3">IP1</strain>
    </source>
</reference>
<feature type="chain" id="PRO_5003973815" evidence="1">
    <location>
        <begin position="18"/>
        <end position="507"/>
    </location>
</feature>
<dbReference type="OrthoDB" id="27161at2759"/>
<gene>
    <name evidence="2" type="ORF">EIN_296860</name>
</gene>
<dbReference type="VEuPathDB" id="AmoebaDB:EIN_296860"/>
<feature type="signal peptide" evidence="1">
    <location>
        <begin position="1"/>
        <end position="17"/>
    </location>
</feature>
<keyword evidence="3" id="KW-1185">Reference proteome</keyword>
<dbReference type="AlphaFoldDB" id="L7FMI8"/>
<dbReference type="Proteomes" id="UP000014680">
    <property type="component" value="Unassembled WGS sequence"/>
</dbReference>
<name>L7FMI8_ENTIV</name>
<keyword evidence="1" id="KW-0732">Signal</keyword>